<name>A0A7S2H0B6_9STRA</name>
<accession>A0A7S2H0B6</accession>
<organism evidence="2">
    <name type="scientific">Octactis speculum</name>
    <dbReference type="NCBI Taxonomy" id="3111310"/>
    <lineage>
        <taxon>Eukaryota</taxon>
        <taxon>Sar</taxon>
        <taxon>Stramenopiles</taxon>
        <taxon>Ochrophyta</taxon>
        <taxon>Dictyochophyceae</taxon>
        <taxon>Dictyochales</taxon>
        <taxon>Dictyochaceae</taxon>
        <taxon>Octactis</taxon>
    </lineage>
</organism>
<dbReference type="AlphaFoldDB" id="A0A7S2H0B6"/>
<reference evidence="2" key="1">
    <citation type="submission" date="2021-01" db="EMBL/GenBank/DDBJ databases">
        <authorList>
            <person name="Corre E."/>
            <person name="Pelletier E."/>
            <person name="Niang G."/>
            <person name="Scheremetjew M."/>
            <person name="Finn R."/>
            <person name="Kale V."/>
            <person name="Holt S."/>
            <person name="Cochrane G."/>
            <person name="Meng A."/>
            <person name="Brown T."/>
            <person name="Cohen L."/>
        </authorList>
    </citation>
    <scope>NUCLEOTIDE SEQUENCE</scope>
    <source>
        <strain evidence="2">CCMP1381</strain>
    </source>
</reference>
<dbReference type="EMBL" id="HBGS01055575">
    <property type="protein sequence ID" value="CAD9476819.1"/>
    <property type="molecule type" value="Transcribed_RNA"/>
</dbReference>
<feature type="compositionally biased region" description="Basic and acidic residues" evidence="1">
    <location>
        <begin position="428"/>
        <end position="439"/>
    </location>
</feature>
<protein>
    <submittedName>
        <fullName evidence="2">Uncharacterized protein</fullName>
    </submittedName>
</protein>
<feature type="compositionally biased region" description="Basic and acidic residues" evidence="1">
    <location>
        <begin position="449"/>
        <end position="465"/>
    </location>
</feature>
<feature type="region of interest" description="Disordered" evidence="1">
    <location>
        <begin position="428"/>
        <end position="478"/>
    </location>
</feature>
<gene>
    <name evidence="2" type="ORF">DSPE1174_LOCUS28844</name>
</gene>
<sequence>MLKKCLVLGDTAAVKLGIVLFALPAVAHAFTVTHRPRDFATTLPAASGYCERCECIHTLPTTLEAVVAATALAEEIKACGRIDLKPNEGSDPQWFMEKLSADPYRFLGNVVVVSHPNNPISFEGTLARYRPDLGGLWDVDYAEGFAPQSLVDSDGDGGRTESLDAVALAVALSSAVSAAPLFESRGKMVGVLICEGKNNNSSDQGKVPERIILRAFAGKLARRWEIPGWAPLVGIVPETDPAFIAARDEVTLLTAQLAEVEDAAASATAASSDAAEEENQRASAELIRARRAIVATRGLDAVRRQQIVTNFRGETSVLSHVFHRPRVKKNGRGRRSTKNKKMGMPGGVGDCCAPRLLVEAARRGLTPVAIAEVFVGVTGAMATNRVDGIMYDACEGRCQPVCGFLLCGLSDDDDDLGVVEDSDDIRPATHSIEKRRGEEGVDGAVVGAKNEKDDDDRFSARDHSRGRQQHAGRMRPFD</sequence>
<feature type="compositionally biased region" description="Basic residues" evidence="1">
    <location>
        <begin position="466"/>
        <end position="478"/>
    </location>
</feature>
<proteinExistence type="predicted"/>
<evidence type="ECO:0000313" key="2">
    <source>
        <dbReference type="EMBL" id="CAD9476819.1"/>
    </source>
</evidence>
<evidence type="ECO:0000256" key="1">
    <source>
        <dbReference type="SAM" id="MobiDB-lite"/>
    </source>
</evidence>